<organism evidence="2 3">
    <name type="scientific">Devosia psychrophila</name>
    <dbReference type="NCBI Taxonomy" id="728005"/>
    <lineage>
        <taxon>Bacteria</taxon>
        <taxon>Pseudomonadati</taxon>
        <taxon>Pseudomonadota</taxon>
        <taxon>Alphaproteobacteria</taxon>
        <taxon>Hyphomicrobiales</taxon>
        <taxon>Devosiaceae</taxon>
        <taxon>Devosia</taxon>
    </lineage>
</organism>
<dbReference type="Proteomes" id="UP000182258">
    <property type="component" value="Unassembled WGS sequence"/>
</dbReference>
<dbReference type="InterPro" id="IPR017961">
    <property type="entry name" value="DNA_pol_Y-fam_little_finger"/>
</dbReference>
<accession>A0A1I1QD51</accession>
<dbReference type="Pfam" id="PF11799">
    <property type="entry name" value="IMS_C"/>
    <property type="match status" value="1"/>
</dbReference>
<evidence type="ECO:0000313" key="3">
    <source>
        <dbReference type="Proteomes" id="UP000182258"/>
    </source>
</evidence>
<evidence type="ECO:0000259" key="1">
    <source>
        <dbReference type="Pfam" id="PF11799"/>
    </source>
</evidence>
<dbReference type="GO" id="GO:0003684">
    <property type="term" value="F:damaged DNA binding"/>
    <property type="evidence" value="ECO:0007669"/>
    <property type="project" value="InterPro"/>
</dbReference>
<protein>
    <submittedName>
        <fullName evidence="2">DNA polymerase V</fullName>
    </submittedName>
</protein>
<name>A0A1I1QD51_9HYPH</name>
<dbReference type="GO" id="GO:0006281">
    <property type="term" value="P:DNA repair"/>
    <property type="evidence" value="ECO:0007669"/>
    <property type="project" value="InterPro"/>
</dbReference>
<evidence type="ECO:0000313" key="2">
    <source>
        <dbReference type="EMBL" id="SFD17748.1"/>
    </source>
</evidence>
<dbReference type="EMBL" id="FOMB01000026">
    <property type="protein sequence ID" value="SFD17748.1"/>
    <property type="molecule type" value="Genomic_DNA"/>
</dbReference>
<reference evidence="2 3" key="1">
    <citation type="submission" date="2016-10" db="EMBL/GenBank/DDBJ databases">
        <authorList>
            <person name="de Groot N.N."/>
        </authorList>
    </citation>
    <scope>NUCLEOTIDE SEQUENCE [LARGE SCALE GENOMIC DNA]</scope>
    <source>
        <strain evidence="2 3">CGMCC 1.10210</strain>
    </source>
</reference>
<sequence>MTVHMPEATDDSMQLIKAAWRAVAALWVPDYRYSKAGIITQDLVPPPVPRRALFDNLDHERAANVMAVTDEANRRRGRAAVVPATTMNLGIQS</sequence>
<proteinExistence type="predicted"/>
<feature type="domain" description="DNA polymerase Y-family little finger" evidence="1">
    <location>
        <begin position="3"/>
        <end position="45"/>
    </location>
</feature>
<dbReference type="RefSeq" id="WP_074797711.1">
    <property type="nucleotide sequence ID" value="NZ_FOMB01000026.1"/>
</dbReference>
<dbReference type="STRING" id="728005.SAMN04488059_1264"/>
<dbReference type="AlphaFoldDB" id="A0A1I1QD51"/>
<gene>
    <name evidence="2" type="ORF">SAMN04488059_1264</name>
</gene>